<sequence length="221" mass="23670">MIREALLDGIRLVYREEGDPAAPPLLLVHGRTADHNDWNGVTQHLAARHHVVVPDLRGHGRSDRPGTYALPEMAADLVALLDHVGAARATVVGHSLGGVLSCLVAGGHPDRVERLVLEDVPALPLRDRAPVVEDGSTGFDWRMVHETERQFLHPDPAWRAALGSITMPTLVLSGGAASPFDAGETAALIPGAKLVTIEAGHLIHVGARKEFLRVVDAFLRA</sequence>
<evidence type="ECO:0000313" key="3">
    <source>
        <dbReference type="Proteomes" id="UP000249304"/>
    </source>
</evidence>
<organism evidence="2 3">
    <name type="scientific">Nonomuraea aridisoli</name>
    <dbReference type="NCBI Taxonomy" id="2070368"/>
    <lineage>
        <taxon>Bacteria</taxon>
        <taxon>Bacillati</taxon>
        <taxon>Actinomycetota</taxon>
        <taxon>Actinomycetes</taxon>
        <taxon>Streptosporangiales</taxon>
        <taxon>Streptosporangiaceae</taxon>
        <taxon>Nonomuraea</taxon>
    </lineage>
</organism>
<comment type="caution">
    <text evidence="2">The sequence shown here is derived from an EMBL/GenBank/DDBJ whole genome shotgun (WGS) entry which is preliminary data.</text>
</comment>
<dbReference type="RefSeq" id="WP_111184470.1">
    <property type="nucleotide sequence ID" value="NZ_POUD01000302.1"/>
</dbReference>
<dbReference type="InterPro" id="IPR050266">
    <property type="entry name" value="AB_hydrolase_sf"/>
</dbReference>
<keyword evidence="2" id="KW-0378">Hydrolase</keyword>
<dbReference type="OrthoDB" id="9801162at2"/>
<gene>
    <name evidence="2" type="ORF">C1J01_41085</name>
</gene>
<dbReference type="Gene3D" id="3.40.50.1820">
    <property type="entry name" value="alpha/beta hydrolase"/>
    <property type="match status" value="2"/>
</dbReference>
<proteinExistence type="predicted"/>
<protein>
    <submittedName>
        <fullName evidence="2">Alpha/beta hydrolase</fullName>
    </submittedName>
</protein>
<name>A0A2W2DT25_9ACTN</name>
<dbReference type="Pfam" id="PF00561">
    <property type="entry name" value="Abhydrolase_1"/>
    <property type="match status" value="1"/>
</dbReference>
<evidence type="ECO:0000313" key="2">
    <source>
        <dbReference type="EMBL" id="PZG07239.1"/>
    </source>
</evidence>
<dbReference type="PANTHER" id="PTHR43798:SF33">
    <property type="entry name" value="HYDROLASE, PUTATIVE (AFU_ORTHOLOGUE AFUA_2G14860)-RELATED"/>
    <property type="match status" value="1"/>
</dbReference>
<dbReference type="AlphaFoldDB" id="A0A2W2DT25"/>
<dbReference type="Proteomes" id="UP000249304">
    <property type="component" value="Unassembled WGS sequence"/>
</dbReference>
<evidence type="ECO:0000259" key="1">
    <source>
        <dbReference type="Pfam" id="PF00561"/>
    </source>
</evidence>
<dbReference type="GO" id="GO:0016787">
    <property type="term" value="F:hydrolase activity"/>
    <property type="evidence" value="ECO:0007669"/>
    <property type="project" value="UniProtKB-KW"/>
</dbReference>
<dbReference type="EMBL" id="POUD01000302">
    <property type="protein sequence ID" value="PZG07239.1"/>
    <property type="molecule type" value="Genomic_DNA"/>
</dbReference>
<dbReference type="PRINTS" id="PR00111">
    <property type="entry name" value="ABHYDROLASE"/>
</dbReference>
<dbReference type="SUPFAM" id="SSF53474">
    <property type="entry name" value="alpha/beta-Hydrolases"/>
    <property type="match status" value="1"/>
</dbReference>
<reference evidence="2 3" key="1">
    <citation type="submission" date="2018-01" db="EMBL/GenBank/DDBJ databases">
        <title>Draft genome sequence of Nonomuraea sp. KC333.</title>
        <authorList>
            <person name="Sahin N."/>
            <person name="Saygin H."/>
            <person name="Ay H."/>
        </authorList>
    </citation>
    <scope>NUCLEOTIDE SEQUENCE [LARGE SCALE GENOMIC DNA]</scope>
    <source>
        <strain evidence="2 3">KC333</strain>
    </source>
</reference>
<feature type="domain" description="AB hydrolase-1" evidence="1">
    <location>
        <begin position="23"/>
        <end position="126"/>
    </location>
</feature>
<keyword evidence="3" id="KW-1185">Reference proteome</keyword>
<accession>A0A2W2DT25</accession>
<dbReference type="InterPro" id="IPR029058">
    <property type="entry name" value="AB_hydrolase_fold"/>
</dbReference>
<dbReference type="InterPro" id="IPR000073">
    <property type="entry name" value="AB_hydrolase_1"/>
</dbReference>
<dbReference type="PANTHER" id="PTHR43798">
    <property type="entry name" value="MONOACYLGLYCEROL LIPASE"/>
    <property type="match status" value="1"/>
</dbReference>
<dbReference type="GO" id="GO:0016020">
    <property type="term" value="C:membrane"/>
    <property type="evidence" value="ECO:0007669"/>
    <property type="project" value="TreeGrafter"/>
</dbReference>